<evidence type="ECO:0000313" key="1">
    <source>
        <dbReference type="EMBL" id="MAA13363.1"/>
    </source>
</evidence>
<sequence>MIRQGRETSIISQRLLNALKAPVPFFFWQTKLVLVLSCIQACSQKFLLSGGEFDSPLCMFLHEFVCVHVYIHIQKVSGKGGVQPPNYPAPPGYATACIFLIRHSQVAENKNILSKRSRGNALVEMSATLVDECSVTH</sequence>
<reference evidence="1" key="1">
    <citation type="journal article" date="2017" name="Parasit. Vectors">
        <title>Sialotranscriptomics of Rhipicephalus zambeziensis reveals intricate expression profiles of secretory proteins and suggests tight temporal transcriptional regulation during blood-feeding.</title>
        <authorList>
            <person name="de Castro M.H."/>
            <person name="de Klerk D."/>
            <person name="Pienaar R."/>
            <person name="Rees D.J.G."/>
            <person name="Mans B.J."/>
        </authorList>
    </citation>
    <scope>NUCLEOTIDE SEQUENCE</scope>
    <source>
        <tissue evidence="1">Salivary glands</tissue>
    </source>
</reference>
<organism evidence="1">
    <name type="scientific">Rhipicephalus zambeziensis</name>
    <dbReference type="NCBI Taxonomy" id="60191"/>
    <lineage>
        <taxon>Eukaryota</taxon>
        <taxon>Metazoa</taxon>
        <taxon>Ecdysozoa</taxon>
        <taxon>Arthropoda</taxon>
        <taxon>Chelicerata</taxon>
        <taxon>Arachnida</taxon>
        <taxon>Acari</taxon>
        <taxon>Parasitiformes</taxon>
        <taxon>Ixodida</taxon>
        <taxon>Ixodoidea</taxon>
        <taxon>Ixodidae</taxon>
        <taxon>Rhipicephalinae</taxon>
        <taxon>Rhipicephalus</taxon>
        <taxon>Rhipicephalus</taxon>
    </lineage>
</organism>
<accession>A0A224YGM5</accession>
<dbReference type="AlphaFoldDB" id="A0A224YGM5"/>
<dbReference type="EMBL" id="GFPF01002217">
    <property type="protein sequence ID" value="MAA13363.1"/>
    <property type="molecule type" value="Transcribed_RNA"/>
</dbReference>
<name>A0A224YGM5_9ACAR</name>
<proteinExistence type="predicted"/>
<protein>
    <submittedName>
        <fullName evidence="1">Uncharacterized protein</fullName>
    </submittedName>
</protein>